<organism evidence="2 3">
    <name type="scientific">Lasius niger</name>
    <name type="common">Black garden ant</name>
    <dbReference type="NCBI Taxonomy" id="67767"/>
    <lineage>
        <taxon>Eukaryota</taxon>
        <taxon>Metazoa</taxon>
        <taxon>Ecdysozoa</taxon>
        <taxon>Arthropoda</taxon>
        <taxon>Hexapoda</taxon>
        <taxon>Insecta</taxon>
        <taxon>Pterygota</taxon>
        <taxon>Neoptera</taxon>
        <taxon>Endopterygota</taxon>
        <taxon>Hymenoptera</taxon>
        <taxon>Apocrita</taxon>
        <taxon>Aculeata</taxon>
        <taxon>Formicoidea</taxon>
        <taxon>Formicidae</taxon>
        <taxon>Formicinae</taxon>
        <taxon>Lasius</taxon>
        <taxon>Lasius</taxon>
    </lineage>
</organism>
<dbReference type="OrthoDB" id="6784012at2759"/>
<dbReference type="Pfam" id="PF00078">
    <property type="entry name" value="RVT_1"/>
    <property type="match status" value="1"/>
</dbReference>
<dbReference type="InterPro" id="IPR053134">
    <property type="entry name" value="RNA-dir_DNA_polymerase"/>
</dbReference>
<name>A0A0J7JW03_LASNI</name>
<feature type="non-terminal residue" evidence="2">
    <location>
        <position position="243"/>
    </location>
</feature>
<dbReference type="GO" id="GO:0071897">
    <property type="term" value="P:DNA biosynthetic process"/>
    <property type="evidence" value="ECO:0007669"/>
    <property type="project" value="UniProtKB-ARBA"/>
</dbReference>
<dbReference type="InterPro" id="IPR043128">
    <property type="entry name" value="Rev_trsase/Diguanyl_cyclase"/>
</dbReference>
<evidence type="ECO:0000259" key="1">
    <source>
        <dbReference type="Pfam" id="PF00078"/>
    </source>
</evidence>
<evidence type="ECO:0000313" key="3">
    <source>
        <dbReference type="Proteomes" id="UP000036403"/>
    </source>
</evidence>
<dbReference type="PANTHER" id="PTHR24559">
    <property type="entry name" value="TRANSPOSON TY3-I GAG-POL POLYPROTEIN"/>
    <property type="match status" value="1"/>
</dbReference>
<dbReference type="InterPro" id="IPR000477">
    <property type="entry name" value="RT_dom"/>
</dbReference>
<gene>
    <name evidence="2" type="ORF">RF55_24444</name>
</gene>
<dbReference type="SUPFAM" id="SSF56672">
    <property type="entry name" value="DNA/RNA polymerases"/>
    <property type="match status" value="1"/>
</dbReference>
<sequence length="243" mass="27198">MGIHPQEEIGQIQLADGAPAQILGTITLTIRVRHRPITHTFSILPTLTDAMLIGVDLWARLGITLTPPCQCPANPENPACSLTHGLATCTTEEDSRLQNFLRDELPRFKDITGPTPLITHHIRLTNPSPIKQRYRPRNPAMQEIINREVEDMEKTGVIEPSRSSWSSPVVVVRKKDGKPRFCIDFRRVNNVTEKDAYPLPQVTATLDKLRGARYLTTLDLKSGYWQVPLAPESRPITAFTVPG</sequence>
<dbReference type="Gene3D" id="3.30.70.270">
    <property type="match status" value="1"/>
</dbReference>
<evidence type="ECO:0000313" key="2">
    <source>
        <dbReference type="EMBL" id="KMQ82026.1"/>
    </source>
</evidence>
<dbReference type="STRING" id="67767.A0A0J7JW03"/>
<dbReference type="PaxDb" id="67767-A0A0J7JW03"/>
<reference evidence="2 3" key="1">
    <citation type="submission" date="2015-04" db="EMBL/GenBank/DDBJ databases">
        <title>Lasius niger genome sequencing.</title>
        <authorList>
            <person name="Konorov E.A."/>
            <person name="Nikitin M.A."/>
            <person name="Kirill M.V."/>
            <person name="Chang P."/>
        </authorList>
    </citation>
    <scope>NUCLEOTIDE SEQUENCE [LARGE SCALE GENOMIC DNA]</scope>
    <source>
        <tissue evidence="2">Whole</tissue>
    </source>
</reference>
<dbReference type="InterPro" id="IPR043502">
    <property type="entry name" value="DNA/RNA_pol_sf"/>
</dbReference>
<dbReference type="EMBL" id="LBMM01029168">
    <property type="protein sequence ID" value="KMQ82026.1"/>
    <property type="molecule type" value="Genomic_DNA"/>
</dbReference>
<dbReference type="CDD" id="cd01647">
    <property type="entry name" value="RT_LTR"/>
    <property type="match status" value="1"/>
</dbReference>
<comment type="caution">
    <text evidence="2">The sequence shown here is derived from an EMBL/GenBank/DDBJ whole genome shotgun (WGS) entry which is preliminary data.</text>
</comment>
<proteinExistence type="predicted"/>
<dbReference type="AlphaFoldDB" id="A0A0J7JW03"/>
<accession>A0A0J7JW03</accession>
<keyword evidence="3" id="KW-1185">Reference proteome</keyword>
<protein>
    <submittedName>
        <fullName evidence="2">Reverse ribonuclease integrase</fullName>
    </submittedName>
</protein>
<dbReference type="Proteomes" id="UP000036403">
    <property type="component" value="Unassembled WGS sequence"/>
</dbReference>
<feature type="domain" description="Reverse transcriptase" evidence="1">
    <location>
        <begin position="172"/>
        <end position="242"/>
    </location>
</feature>
<dbReference type="PANTHER" id="PTHR24559:SF444">
    <property type="entry name" value="REVERSE TRANSCRIPTASE DOMAIN-CONTAINING PROTEIN"/>
    <property type="match status" value="1"/>
</dbReference>
<dbReference type="Gene3D" id="3.10.10.10">
    <property type="entry name" value="HIV Type 1 Reverse Transcriptase, subunit A, domain 1"/>
    <property type="match status" value="1"/>
</dbReference>